<feature type="compositionally biased region" description="Basic and acidic residues" evidence="1">
    <location>
        <begin position="199"/>
        <end position="209"/>
    </location>
</feature>
<feature type="region of interest" description="Disordered" evidence="1">
    <location>
        <begin position="50"/>
        <end position="244"/>
    </location>
</feature>
<dbReference type="HOGENOM" id="CLU_886411_0_0_1"/>
<reference evidence="2 3" key="1">
    <citation type="journal article" date="2011" name="Science">
        <title>The ecoresponsive genome of Daphnia pulex.</title>
        <authorList>
            <person name="Colbourne J.K."/>
            <person name="Pfrender M.E."/>
            <person name="Gilbert D."/>
            <person name="Thomas W.K."/>
            <person name="Tucker A."/>
            <person name="Oakley T.H."/>
            <person name="Tokishita S."/>
            <person name="Aerts A."/>
            <person name="Arnold G.J."/>
            <person name="Basu M.K."/>
            <person name="Bauer D.J."/>
            <person name="Caceres C.E."/>
            <person name="Carmel L."/>
            <person name="Casola C."/>
            <person name="Choi J.H."/>
            <person name="Detter J.C."/>
            <person name="Dong Q."/>
            <person name="Dusheyko S."/>
            <person name="Eads B.D."/>
            <person name="Frohlich T."/>
            <person name="Geiler-Samerotte K.A."/>
            <person name="Gerlach D."/>
            <person name="Hatcher P."/>
            <person name="Jogdeo S."/>
            <person name="Krijgsveld J."/>
            <person name="Kriventseva E.V."/>
            <person name="Kultz D."/>
            <person name="Laforsch C."/>
            <person name="Lindquist E."/>
            <person name="Lopez J."/>
            <person name="Manak J.R."/>
            <person name="Muller J."/>
            <person name="Pangilinan J."/>
            <person name="Patwardhan R.P."/>
            <person name="Pitluck S."/>
            <person name="Pritham E.J."/>
            <person name="Rechtsteiner A."/>
            <person name="Rho M."/>
            <person name="Rogozin I.B."/>
            <person name="Sakarya O."/>
            <person name="Salamov A."/>
            <person name="Schaack S."/>
            <person name="Shapiro H."/>
            <person name="Shiga Y."/>
            <person name="Skalitzky C."/>
            <person name="Smith Z."/>
            <person name="Souvorov A."/>
            <person name="Sung W."/>
            <person name="Tang Z."/>
            <person name="Tsuchiya D."/>
            <person name="Tu H."/>
            <person name="Vos H."/>
            <person name="Wang M."/>
            <person name="Wolf Y.I."/>
            <person name="Yamagata H."/>
            <person name="Yamada T."/>
            <person name="Ye Y."/>
            <person name="Shaw J.R."/>
            <person name="Andrews J."/>
            <person name="Crease T.J."/>
            <person name="Tang H."/>
            <person name="Lucas S.M."/>
            <person name="Robertson H.M."/>
            <person name="Bork P."/>
            <person name="Koonin E.V."/>
            <person name="Zdobnov E.M."/>
            <person name="Grigoriev I.V."/>
            <person name="Lynch M."/>
            <person name="Boore J.L."/>
        </authorList>
    </citation>
    <scope>NUCLEOTIDE SEQUENCE [LARGE SCALE GENOMIC DNA]</scope>
</reference>
<feature type="compositionally biased region" description="Pro residues" evidence="1">
    <location>
        <begin position="116"/>
        <end position="145"/>
    </location>
</feature>
<organism evidence="2 3">
    <name type="scientific">Daphnia pulex</name>
    <name type="common">Water flea</name>
    <dbReference type="NCBI Taxonomy" id="6669"/>
    <lineage>
        <taxon>Eukaryota</taxon>
        <taxon>Metazoa</taxon>
        <taxon>Ecdysozoa</taxon>
        <taxon>Arthropoda</taxon>
        <taxon>Crustacea</taxon>
        <taxon>Branchiopoda</taxon>
        <taxon>Diplostraca</taxon>
        <taxon>Cladocera</taxon>
        <taxon>Anomopoda</taxon>
        <taxon>Daphniidae</taxon>
        <taxon>Daphnia</taxon>
    </lineage>
</organism>
<name>E9H0Q8_DAPPU</name>
<keyword evidence="3" id="KW-1185">Reference proteome</keyword>
<dbReference type="EMBL" id="GL732581">
    <property type="protein sequence ID" value="EFX74706.1"/>
    <property type="molecule type" value="Genomic_DNA"/>
</dbReference>
<evidence type="ECO:0000256" key="1">
    <source>
        <dbReference type="SAM" id="MobiDB-lite"/>
    </source>
</evidence>
<dbReference type="Proteomes" id="UP000000305">
    <property type="component" value="Unassembled WGS sequence"/>
</dbReference>
<dbReference type="AlphaFoldDB" id="E9H0Q8"/>
<dbReference type="KEGG" id="dpx:DAPPUDRAFT_108636"/>
<evidence type="ECO:0000313" key="2">
    <source>
        <dbReference type="EMBL" id="EFX74706.1"/>
    </source>
</evidence>
<evidence type="ECO:0000313" key="3">
    <source>
        <dbReference type="Proteomes" id="UP000000305"/>
    </source>
</evidence>
<protein>
    <submittedName>
        <fullName evidence="2">Uncharacterized protein</fullName>
    </submittedName>
</protein>
<dbReference type="InParanoid" id="E9H0Q8"/>
<sequence>MVVYGTAVKNRQYSKLLKRPKFYVLMKTRVMPFNFNFSYCRPHSIPVQLQLPSRSRGRGLSGASAPTAEPSFGSDLVDPTPPAEQTVGRGRGRGRDRGRVRDRGIAPATAFQEADPTPPTEPNPPADPTPPTEPNPPTRSNPPAHPNNVGRGHGRGRGRDQPTIPAQPTVGRGRGRGRSRGRVKEAAPLAQLIPPGEPTIDRSRVHVRVDPTPPAGPSFGRVSSERIVPHPSGSGQPRLRGGTHESLDQLNKITKRIRLDLELPSILCCSGNSSSTFPVAYKTISPVSVIDGPTVINIVITPVETDVTESVTPA</sequence>
<feature type="compositionally biased region" description="Basic and acidic residues" evidence="1">
    <location>
        <begin position="93"/>
        <end position="104"/>
    </location>
</feature>
<accession>E9H0Q8</accession>
<proteinExistence type="predicted"/>
<gene>
    <name evidence="2" type="ORF">DAPPUDRAFT_108636</name>
</gene>